<reference evidence="3" key="1">
    <citation type="submission" date="2015-09" db="EMBL/GenBank/DDBJ databases">
        <authorList>
            <consortium name="Pathogen Informatics"/>
        </authorList>
    </citation>
    <scope>NUCLEOTIDE SEQUENCE [LARGE SCALE GENOMIC DNA]</scope>
    <source>
        <strain evidence="3">Lake Konstanz</strain>
    </source>
</reference>
<evidence type="ECO:0000256" key="1">
    <source>
        <dbReference type="SAM" id="Coils"/>
    </source>
</evidence>
<evidence type="ECO:0000313" key="3">
    <source>
        <dbReference type="Proteomes" id="UP000051952"/>
    </source>
</evidence>
<dbReference type="VEuPathDB" id="TriTrypDB:BSAL_67855"/>
<keyword evidence="3" id="KW-1185">Reference proteome</keyword>
<dbReference type="AlphaFoldDB" id="A0A0S4IUR9"/>
<keyword evidence="1" id="KW-0175">Coiled coil</keyword>
<protein>
    <submittedName>
        <fullName evidence="2">Uncharacterized protein</fullName>
    </submittedName>
</protein>
<accession>A0A0S4IUR9</accession>
<dbReference type="Proteomes" id="UP000051952">
    <property type="component" value="Unassembled WGS sequence"/>
</dbReference>
<proteinExistence type="predicted"/>
<dbReference type="EMBL" id="CYKH01000463">
    <property type="protein sequence ID" value="CUF96023.1"/>
    <property type="molecule type" value="Genomic_DNA"/>
</dbReference>
<feature type="coiled-coil region" evidence="1">
    <location>
        <begin position="48"/>
        <end position="75"/>
    </location>
</feature>
<organism evidence="2 3">
    <name type="scientific">Bodo saltans</name>
    <name type="common">Flagellated protozoan</name>
    <dbReference type="NCBI Taxonomy" id="75058"/>
    <lineage>
        <taxon>Eukaryota</taxon>
        <taxon>Discoba</taxon>
        <taxon>Euglenozoa</taxon>
        <taxon>Kinetoplastea</taxon>
        <taxon>Metakinetoplastina</taxon>
        <taxon>Eubodonida</taxon>
        <taxon>Bodonidae</taxon>
        <taxon>Bodo</taxon>
    </lineage>
</organism>
<sequence>MDSKETTNEGRIAYDDALHRAVVAITTSAIEGTFGSAFDETTKQQDAISSSRELNARLKDHLRDLNQRAASLGRTLPTLSAEGKILLHAMFNATDDSWEHGSTNVASVPSAGLKRNASLSLLKNPIGEKEPEDALFHYPALAPSTKSGRSRTNQATWTIEDKESDPLQTQNCYSVVQRIQYPSSTKPSDPSLSSSALSLQSLKRRGEECDLKAHWFWHANLREDERMTPSVVCGCSRSRGIQIKASEDPHRVHGKESIPLTDVKVVTLGMSASAFRDWCARHEAKAVQDKLLNAAAELDETMASSDASLSNRLRVVRRALTVSLKESRRSALFGMWYTDVTIIFDELDGLNSFLASFLLSISYVQWGVNAFDMVESPQVQPPSLVVAIDTAAASGDIKPAERELCSAYHIPPVDFLAIKERTLAPFSPPCMGIEDLFVAAPSLNILQILLVVRFFEQNEWVSLHRLYRRL</sequence>
<evidence type="ECO:0000313" key="2">
    <source>
        <dbReference type="EMBL" id="CUF96023.1"/>
    </source>
</evidence>
<name>A0A0S4IUR9_BODSA</name>
<gene>
    <name evidence="2" type="ORF">BSAL_67855</name>
</gene>